<evidence type="ECO:0000256" key="1">
    <source>
        <dbReference type="ARBA" id="ARBA00006479"/>
    </source>
</evidence>
<accession>A0A660LGA9</accession>
<dbReference type="EMBL" id="RBIL01000001">
    <property type="protein sequence ID" value="RKQ93215.1"/>
    <property type="molecule type" value="Genomic_DNA"/>
</dbReference>
<proteinExistence type="inferred from homology"/>
<keyword evidence="3" id="KW-1185">Reference proteome</keyword>
<dbReference type="Gene3D" id="3.30.420.40">
    <property type="match status" value="2"/>
</dbReference>
<dbReference type="RefSeq" id="WP_170179120.1">
    <property type="nucleotide sequence ID" value="NZ_RBIL01000001.1"/>
</dbReference>
<comment type="caution">
    <text evidence="2">The sequence shown here is derived from an EMBL/GenBank/DDBJ whole genome shotgun (WGS) entry which is preliminary data.</text>
</comment>
<dbReference type="Pfam" id="PF00480">
    <property type="entry name" value="ROK"/>
    <property type="match status" value="1"/>
</dbReference>
<dbReference type="PANTHER" id="PTHR18964">
    <property type="entry name" value="ROK (REPRESSOR, ORF, KINASE) FAMILY"/>
    <property type="match status" value="1"/>
</dbReference>
<dbReference type="Proteomes" id="UP000278962">
    <property type="component" value="Unassembled WGS sequence"/>
</dbReference>
<dbReference type="PANTHER" id="PTHR18964:SF149">
    <property type="entry name" value="BIFUNCTIONAL UDP-N-ACETYLGLUCOSAMINE 2-EPIMERASE_N-ACETYLMANNOSAMINE KINASE"/>
    <property type="match status" value="1"/>
</dbReference>
<evidence type="ECO:0000313" key="3">
    <source>
        <dbReference type="Proteomes" id="UP000278962"/>
    </source>
</evidence>
<comment type="similarity">
    <text evidence="1">Belongs to the ROK (NagC/XylR) family.</text>
</comment>
<dbReference type="InterPro" id="IPR043129">
    <property type="entry name" value="ATPase_NBD"/>
</dbReference>
<dbReference type="SUPFAM" id="SSF53067">
    <property type="entry name" value="Actin-like ATPase domain"/>
    <property type="match status" value="1"/>
</dbReference>
<sequence>MQRTVEPAPDSPIGLGLEVRGDGLTVVVADAAGRIYARSAVATLSHVRRPELVLDELADMAQAVIREIRRLGLPLLGATVAVADELGWIEREVRATLQARLPLPIAVDSSGALGALGELSSALGARVPDCAYISGGREVTAHVIADGQVQADHVHGVTLAALGHVCVDHRGRWCVCGRRGCLQEYVQRASLLRDAGLAGGDVLDLLEYARAGEPRALAALADCGRWLGIALAGVVNLIAPPALVLGGDFATFAPWIVPAIGDELEGRVLGSDQRWPTVVVSRLGEDAAVVGAALASVAGATR</sequence>
<organism evidence="2 3">
    <name type="scientific">Solirubrobacter pauli</name>
    <dbReference type="NCBI Taxonomy" id="166793"/>
    <lineage>
        <taxon>Bacteria</taxon>
        <taxon>Bacillati</taxon>
        <taxon>Actinomycetota</taxon>
        <taxon>Thermoleophilia</taxon>
        <taxon>Solirubrobacterales</taxon>
        <taxon>Solirubrobacteraceae</taxon>
        <taxon>Solirubrobacter</taxon>
    </lineage>
</organism>
<name>A0A660LGA9_9ACTN</name>
<dbReference type="GO" id="GO:0016301">
    <property type="term" value="F:kinase activity"/>
    <property type="evidence" value="ECO:0007669"/>
    <property type="project" value="UniProtKB-KW"/>
</dbReference>
<reference evidence="2 3" key="1">
    <citation type="submission" date="2018-10" db="EMBL/GenBank/DDBJ databases">
        <title>Genomic Encyclopedia of Archaeal and Bacterial Type Strains, Phase II (KMG-II): from individual species to whole genera.</title>
        <authorList>
            <person name="Goeker M."/>
        </authorList>
    </citation>
    <scope>NUCLEOTIDE SEQUENCE [LARGE SCALE GENOMIC DNA]</scope>
    <source>
        <strain evidence="2 3">DSM 14954</strain>
    </source>
</reference>
<protein>
    <submittedName>
        <fullName evidence="2">Putative NBD/HSP70 family sugar kinase</fullName>
    </submittedName>
</protein>
<evidence type="ECO:0000313" key="2">
    <source>
        <dbReference type="EMBL" id="RKQ93215.1"/>
    </source>
</evidence>
<keyword evidence="2" id="KW-0808">Transferase</keyword>
<keyword evidence="2" id="KW-0418">Kinase</keyword>
<dbReference type="InterPro" id="IPR000600">
    <property type="entry name" value="ROK"/>
</dbReference>
<dbReference type="AlphaFoldDB" id="A0A660LGA9"/>
<gene>
    <name evidence="2" type="ORF">C8N24_3076</name>
</gene>